<organism evidence="1 2">
    <name type="scientific">Spiroplasma gladiatoris</name>
    <dbReference type="NCBI Taxonomy" id="2143"/>
    <lineage>
        <taxon>Bacteria</taxon>
        <taxon>Bacillati</taxon>
        <taxon>Mycoplasmatota</taxon>
        <taxon>Mollicutes</taxon>
        <taxon>Entomoplasmatales</taxon>
        <taxon>Spiroplasmataceae</taxon>
        <taxon>Spiroplasma</taxon>
    </lineage>
</organism>
<dbReference type="KEGG" id="sgq:SGLAD_v1c05300"/>
<dbReference type="AlphaFoldDB" id="A0A4V1AQ96"/>
<evidence type="ECO:0000313" key="2">
    <source>
        <dbReference type="Proteomes" id="UP000294309"/>
    </source>
</evidence>
<reference evidence="1 2" key="1">
    <citation type="submission" date="2019-03" db="EMBL/GenBank/DDBJ databases">
        <title>Complete genome sequence of Spiroplasma gladiatoris TG-1 (DSM 22552).</title>
        <authorList>
            <person name="Lin Y.-C."/>
            <person name="Chou L."/>
            <person name="Kuo C.-H."/>
        </authorList>
    </citation>
    <scope>NUCLEOTIDE SEQUENCE [LARGE SCALE GENOMIC DNA]</scope>
    <source>
        <strain evidence="1 2">TG-1</strain>
    </source>
</reference>
<dbReference type="OrthoDB" id="389459at2"/>
<dbReference type="RefSeq" id="WP_134297518.1">
    <property type="nucleotide sequence ID" value="NZ_CP038013.1"/>
</dbReference>
<evidence type="ECO:0000313" key="1">
    <source>
        <dbReference type="EMBL" id="QBQ07729.1"/>
    </source>
</evidence>
<proteinExistence type="predicted"/>
<dbReference type="EMBL" id="CP038013">
    <property type="protein sequence ID" value="QBQ07729.1"/>
    <property type="molecule type" value="Genomic_DNA"/>
</dbReference>
<sequence length="132" mass="15378">MYKNQIEYAINAFKNHITIISKEILVKSTRINLENKFNIITNKALIAYWKSVEIFQENEDINVTLIASKIANEIEKSSMKHQIDNFTRSYQYAGVGLDMDEICESEIIKMLNIFLISENIDLKILNFILDNL</sequence>
<dbReference type="Proteomes" id="UP000294309">
    <property type="component" value="Chromosome"/>
</dbReference>
<name>A0A4V1AQ96_9MOLU</name>
<protein>
    <submittedName>
        <fullName evidence="1">Uncharacterized protein</fullName>
    </submittedName>
</protein>
<gene>
    <name evidence="1" type="ORF">SGLAD_v1c05300</name>
</gene>
<accession>A0A4V1AQ96</accession>
<keyword evidence="2" id="KW-1185">Reference proteome</keyword>